<name>W6ZKF0_COCMI</name>
<feature type="region of interest" description="Disordered" evidence="1">
    <location>
        <begin position="1"/>
        <end position="28"/>
    </location>
</feature>
<feature type="compositionally biased region" description="Pro residues" evidence="1">
    <location>
        <begin position="13"/>
        <end position="23"/>
    </location>
</feature>
<dbReference type="KEGG" id="bor:COCMIDRAFT_27591"/>
<dbReference type="AlphaFoldDB" id="W6ZKF0"/>
<feature type="region of interest" description="Disordered" evidence="1">
    <location>
        <begin position="40"/>
        <end position="60"/>
    </location>
</feature>
<protein>
    <submittedName>
        <fullName evidence="2">Uncharacterized protein</fullName>
    </submittedName>
</protein>
<dbReference type="GeneID" id="19121145"/>
<organism evidence="2 3">
    <name type="scientific">Bipolaris oryzae ATCC 44560</name>
    <dbReference type="NCBI Taxonomy" id="930090"/>
    <lineage>
        <taxon>Eukaryota</taxon>
        <taxon>Fungi</taxon>
        <taxon>Dikarya</taxon>
        <taxon>Ascomycota</taxon>
        <taxon>Pezizomycotina</taxon>
        <taxon>Dothideomycetes</taxon>
        <taxon>Pleosporomycetidae</taxon>
        <taxon>Pleosporales</taxon>
        <taxon>Pleosporineae</taxon>
        <taxon>Pleosporaceae</taxon>
        <taxon>Bipolaris</taxon>
    </lineage>
</organism>
<dbReference type="EMBL" id="KI964013">
    <property type="protein sequence ID" value="EUC44056.1"/>
    <property type="molecule type" value="Genomic_DNA"/>
</dbReference>
<gene>
    <name evidence="2" type="ORF">COCMIDRAFT_27591</name>
</gene>
<feature type="region of interest" description="Disordered" evidence="1">
    <location>
        <begin position="194"/>
        <end position="246"/>
    </location>
</feature>
<dbReference type="RefSeq" id="XP_007689438.1">
    <property type="nucleotide sequence ID" value="XM_007691248.1"/>
</dbReference>
<keyword evidence="3" id="KW-1185">Reference proteome</keyword>
<reference evidence="2 3" key="1">
    <citation type="journal article" date="2013" name="PLoS Genet.">
        <title>Comparative genome structure, secondary metabolite, and effector coding capacity across Cochliobolus pathogens.</title>
        <authorList>
            <person name="Condon B.J."/>
            <person name="Leng Y."/>
            <person name="Wu D."/>
            <person name="Bushley K.E."/>
            <person name="Ohm R.A."/>
            <person name="Otillar R."/>
            <person name="Martin J."/>
            <person name="Schackwitz W."/>
            <person name="Grimwood J."/>
            <person name="MohdZainudin N."/>
            <person name="Xue C."/>
            <person name="Wang R."/>
            <person name="Manning V.A."/>
            <person name="Dhillon B."/>
            <person name="Tu Z.J."/>
            <person name="Steffenson B.J."/>
            <person name="Salamov A."/>
            <person name="Sun H."/>
            <person name="Lowry S."/>
            <person name="LaButti K."/>
            <person name="Han J."/>
            <person name="Copeland A."/>
            <person name="Lindquist E."/>
            <person name="Barry K."/>
            <person name="Schmutz J."/>
            <person name="Baker S.E."/>
            <person name="Ciuffetti L.M."/>
            <person name="Grigoriev I.V."/>
            <person name="Zhong S."/>
            <person name="Turgeon B.G."/>
        </authorList>
    </citation>
    <scope>NUCLEOTIDE SEQUENCE [LARGE SCALE GENOMIC DNA]</scope>
    <source>
        <strain evidence="2 3">ATCC 44560</strain>
    </source>
</reference>
<sequence length="246" mass="26909">MTPRANTTKKPHSPTPIPSPPPSTSTYSTCSKKCCTNPCIAGPSSSTPNKRPTSPTPPFTYYSSISNPYLGPKRLRCAPQNLKVHAPLEYPRQERNGRVDKGKARAKIEMVGGGRGGGAHMMNYTRSRKKWSHDTVARMRQEDNSSSIRNTAAAPVISPPAPAQPHVAVAVASPASRRDSMEPEAQRMNITPLATVLSPQPQPQSPSAQRQMQHSANESGEEVVEREKGKSKLHLMKRIWSSLTRK</sequence>
<proteinExistence type="predicted"/>
<accession>W6ZKF0</accession>
<dbReference type="OrthoDB" id="10563311at2759"/>
<feature type="compositionally biased region" description="Polar residues" evidence="1">
    <location>
        <begin position="208"/>
        <end position="218"/>
    </location>
</feature>
<evidence type="ECO:0000256" key="1">
    <source>
        <dbReference type="SAM" id="MobiDB-lite"/>
    </source>
</evidence>
<dbReference type="HOGENOM" id="CLU_1128896_0_0_1"/>
<dbReference type="Proteomes" id="UP000054032">
    <property type="component" value="Unassembled WGS sequence"/>
</dbReference>
<evidence type="ECO:0000313" key="2">
    <source>
        <dbReference type="EMBL" id="EUC44056.1"/>
    </source>
</evidence>
<evidence type="ECO:0000313" key="3">
    <source>
        <dbReference type="Proteomes" id="UP000054032"/>
    </source>
</evidence>